<comment type="similarity">
    <text evidence="1">Belongs to the IF-3 family.</text>
</comment>
<dbReference type="NCBIfam" id="TIGR00168">
    <property type="entry name" value="infC"/>
    <property type="match status" value="1"/>
</dbReference>
<dbReference type="GO" id="GO:0032790">
    <property type="term" value="P:ribosome disassembly"/>
    <property type="evidence" value="ECO:0007669"/>
    <property type="project" value="TreeGrafter"/>
</dbReference>
<accession>A0A1F4Y4B9</accession>
<keyword evidence="3" id="KW-0648">Protein biosynthesis</keyword>
<dbReference type="Proteomes" id="UP000176568">
    <property type="component" value="Unassembled WGS sequence"/>
</dbReference>
<dbReference type="Gene3D" id="3.30.110.10">
    <property type="entry name" value="Translation initiation factor 3 (IF-3), C-terminal domain"/>
    <property type="match status" value="1"/>
</dbReference>
<dbReference type="STRING" id="1797247.A2419_01595"/>
<comment type="caution">
    <text evidence="6">The sequence shown here is derived from an EMBL/GenBank/DDBJ whole genome shotgun (WGS) entry which is preliminary data.</text>
</comment>
<evidence type="ECO:0000256" key="2">
    <source>
        <dbReference type="ARBA" id="ARBA00022540"/>
    </source>
</evidence>
<dbReference type="AlphaFoldDB" id="A0A1F4Y4B9"/>
<dbReference type="GO" id="GO:0043022">
    <property type="term" value="F:ribosome binding"/>
    <property type="evidence" value="ECO:0007669"/>
    <property type="project" value="TreeGrafter"/>
</dbReference>
<dbReference type="GO" id="GO:0003743">
    <property type="term" value="F:translation initiation factor activity"/>
    <property type="evidence" value="ECO:0007669"/>
    <property type="project" value="UniProtKB-UniRule"/>
</dbReference>
<reference evidence="6 7" key="1">
    <citation type="journal article" date="2016" name="Nat. Commun.">
        <title>Thousands of microbial genomes shed light on interconnected biogeochemical processes in an aquifer system.</title>
        <authorList>
            <person name="Anantharaman K."/>
            <person name="Brown C.T."/>
            <person name="Hug L.A."/>
            <person name="Sharon I."/>
            <person name="Castelle C.J."/>
            <person name="Probst A.J."/>
            <person name="Thomas B.C."/>
            <person name="Singh A."/>
            <person name="Wilkins M.J."/>
            <person name="Karaoz U."/>
            <person name="Brodie E.L."/>
            <person name="Williams K.H."/>
            <person name="Hubbard S.S."/>
            <person name="Banfield J.F."/>
        </authorList>
    </citation>
    <scope>NUCLEOTIDE SEQUENCE [LARGE SCALE GENOMIC DNA]</scope>
</reference>
<dbReference type="GO" id="GO:0005829">
    <property type="term" value="C:cytosol"/>
    <property type="evidence" value="ECO:0007669"/>
    <property type="project" value="TreeGrafter"/>
</dbReference>
<evidence type="ECO:0000256" key="1">
    <source>
        <dbReference type="ARBA" id="ARBA00005439"/>
    </source>
</evidence>
<dbReference type="SUPFAM" id="SSF54364">
    <property type="entry name" value="Translation initiation factor IF3, N-terminal domain"/>
    <property type="match status" value="1"/>
</dbReference>
<evidence type="ECO:0000313" key="6">
    <source>
        <dbReference type="EMBL" id="OGC88143.1"/>
    </source>
</evidence>
<dbReference type="PANTHER" id="PTHR10938:SF0">
    <property type="entry name" value="TRANSLATION INITIATION FACTOR IF-3, MITOCHONDRIAL"/>
    <property type="match status" value="1"/>
</dbReference>
<dbReference type="Pfam" id="PF05198">
    <property type="entry name" value="IF3_N"/>
    <property type="match status" value="1"/>
</dbReference>
<evidence type="ECO:0000256" key="3">
    <source>
        <dbReference type="ARBA" id="ARBA00022917"/>
    </source>
</evidence>
<dbReference type="GO" id="GO:0016020">
    <property type="term" value="C:membrane"/>
    <property type="evidence" value="ECO:0007669"/>
    <property type="project" value="TreeGrafter"/>
</dbReference>
<gene>
    <name evidence="6" type="ORF">A2419_01595</name>
</gene>
<dbReference type="PANTHER" id="PTHR10938">
    <property type="entry name" value="TRANSLATION INITIATION FACTOR IF-3"/>
    <property type="match status" value="1"/>
</dbReference>
<dbReference type="InterPro" id="IPR001288">
    <property type="entry name" value="Translation_initiation_fac_3"/>
</dbReference>
<evidence type="ECO:0000256" key="4">
    <source>
        <dbReference type="NCBIfam" id="TIGR00168"/>
    </source>
</evidence>
<protein>
    <recommendedName>
        <fullName evidence="4">Translation initiation factor IF-3</fullName>
    </recommendedName>
</protein>
<organism evidence="6 7">
    <name type="scientific">Candidatus Adlerbacteria bacterium RIFOXYC1_FULL_48_26</name>
    <dbReference type="NCBI Taxonomy" id="1797247"/>
    <lineage>
        <taxon>Bacteria</taxon>
        <taxon>Candidatus Adleribacteriota</taxon>
    </lineage>
</organism>
<dbReference type="EMBL" id="MEXB01000012">
    <property type="protein sequence ID" value="OGC88143.1"/>
    <property type="molecule type" value="Genomic_DNA"/>
</dbReference>
<proteinExistence type="inferred from homology"/>
<dbReference type="InterPro" id="IPR019814">
    <property type="entry name" value="Translation_initiation_fac_3_N"/>
</dbReference>
<evidence type="ECO:0000259" key="5">
    <source>
        <dbReference type="Pfam" id="PF05198"/>
    </source>
</evidence>
<keyword evidence="2 6" id="KW-0396">Initiation factor</keyword>
<evidence type="ECO:0000313" key="7">
    <source>
        <dbReference type="Proteomes" id="UP000176568"/>
    </source>
</evidence>
<dbReference type="SUPFAM" id="SSF55200">
    <property type="entry name" value="Translation initiation factor IF3, C-terminal domain"/>
    <property type="match status" value="1"/>
</dbReference>
<name>A0A1F4Y4B9_9BACT</name>
<dbReference type="Gene3D" id="3.10.20.80">
    <property type="entry name" value="Translation initiation factor 3 (IF-3), N-terminal domain"/>
    <property type="match status" value="1"/>
</dbReference>
<feature type="domain" description="Translation initiation factor 3 N-terminal" evidence="5">
    <location>
        <begin position="14"/>
        <end position="82"/>
    </location>
</feature>
<dbReference type="FunFam" id="3.10.20.80:FF:000001">
    <property type="entry name" value="Translation initiation factor IF-3"/>
    <property type="match status" value="1"/>
</dbReference>
<dbReference type="InterPro" id="IPR036788">
    <property type="entry name" value="T_IF-3_C_sf"/>
</dbReference>
<sequence length="180" mass="20380">MLYCLHKTALDTRINKQIRAAELRVIGAEGENFGVITLAEALSHADAAGLDLIEISPNAVPPVAKIMEFGKYQYEQEKKRKEIKAKSHTTETKSVQVKIGTGENDMMLKAKRAAEWLGEGHRVKVDLFLWGRYKYMEFAFLKERLERFLKIIPAEYKLSDPITKSPKGLSTVIERTGAKK</sequence>
<dbReference type="InterPro" id="IPR036787">
    <property type="entry name" value="T_IF-3_N_sf"/>
</dbReference>